<gene>
    <name evidence="6" type="ORF">INT45_008042</name>
</gene>
<evidence type="ECO:0000256" key="4">
    <source>
        <dbReference type="ARBA" id="ARBA00022833"/>
    </source>
</evidence>
<accession>A0A8H7S8M6</accession>
<feature type="domain" description="Metallo-beta-lactamase" evidence="5">
    <location>
        <begin position="36"/>
        <end position="209"/>
    </location>
</feature>
<dbReference type="FunFam" id="3.60.15.10:FF:000041">
    <property type="entry name" value="Metallo-beta-lactamase domain protein"/>
    <property type="match status" value="1"/>
</dbReference>
<dbReference type="PANTHER" id="PTHR23131:SF0">
    <property type="entry name" value="ENDORIBONUCLEASE LACTB2"/>
    <property type="match status" value="1"/>
</dbReference>
<sequence>MSDLRDNLPPLPEFSRLSDRVHRVLGLNPSAFTLQGTNTYLVGRGNRKILIDCGQGEASYVPLLQDSLKQISPDAYISDILLTHCHFDHWGGLPDIYAVDDSIPVHKFPHKPGSFEDTHFMDDFPSYVQLHDLHDGQIFEIDAETTLRVVHTPGHTSDHCTFYLEEEESLFTGDCILGHGTVTFDSLQVYLAGLRRLQTLEPQQLYPGHGDIVEDGMAKIEEYLEFRYQRENEILQLILSDRTKAWTPLEIGTILRQKKPGNLQAAYLRGIALHLMKLEDEGKIQMTEQIEVDQPDNTRIHMFDLIELLNKEWRYVESGRSRL</sequence>
<dbReference type="CDD" id="cd07722">
    <property type="entry name" value="LACTB2-like_MBL-fold"/>
    <property type="match status" value="1"/>
</dbReference>
<keyword evidence="4" id="KW-0862">Zinc</keyword>
<reference evidence="6 7" key="1">
    <citation type="submission" date="2020-12" db="EMBL/GenBank/DDBJ databases">
        <title>Metabolic potential, ecology and presence of endohyphal bacteria is reflected in genomic diversity of Mucoromycotina.</title>
        <authorList>
            <person name="Muszewska A."/>
            <person name="Okrasinska A."/>
            <person name="Steczkiewicz K."/>
            <person name="Drgas O."/>
            <person name="Orlowska M."/>
            <person name="Perlinska-Lenart U."/>
            <person name="Aleksandrzak-Piekarczyk T."/>
            <person name="Szatraj K."/>
            <person name="Zielenkiewicz U."/>
            <person name="Pilsyk S."/>
            <person name="Malc E."/>
            <person name="Mieczkowski P."/>
            <person name="Kruszewska J.S."/>
            <person name="Biernat P."/>
            <person name="Pawlowska J."/>
        </authorList>
    </citation>
    <scope>NUCLEOTIDE SEQUENCE [LARGE SCALE GENOMIC DNA]</scope>
    <source>
        <strain evidence="6 7">CBS 142.35</strain>
    </source>
</reference>
<protein>
    <recommendedName>
        <fullName evidence="5">Metallo-beta-lactamase domain-containing protein</fullName>
    </recommendedName>
</protein>
<dbReference type="OrthoDB" id="17458at2759"/>
<evidence type="ECO:0000313" key="7">
    <source>
        <dbReference type="Proteomes" id="UP000646827"/>
    </source>
</evidence>
<dbReference type="Pfam" id="PF00753">
    <property type="entry name" value="Lactamase_B"/>
    <property type="match status" value="1"/>
</dbReference>
<dbReference type="GO" id="GO:0016787">
    <property type="term" value="F:hydrolase activity"/>
    <property type="evidence" value="ECO:0007669"/>
    <property type="project" value="UniProtKB-KW"/>
</dbReference>
<dbReference type="EMBL" id="JAEPRB010000036">
    <property type="protein sequence ID" value="KAG2224860.1"/>
    <property type="molecule type" value="Genomic_DNA"/>
</dbReference>
<dbReference type="PANTHER" id="PTHR23131">
    <property type="entry name" value="ENDORIBONUCLEASE LACTB2"/>
    <property type="match status" value="1"/>
</dbReference>
<evidence type="ECO:0000256" key="1">
    <source>
        <dbReference type="ARBA" id="ARBA00007749"/>
    </source>
</evidence>
<dbReference type="InterPro" id="IPR050662">
    <property type="entry name" value="Sec-metab_biosynth-thioest"/>
</dbReference>
<evidence type="ECO:0000259" key="5">
    <source>
        <dbReference type="SMART" id="SM00849"/>
    </source>
</evidence>
<evidence type="ECO:0000256" key="2">
    <source>
        <dbReference type="ARBA" id="ARBA00022723"/>
    </source>
</evidence>
<name>A0A8H7S8M6_9FUNG</name>
<proteinExistence type="inferred from homology"/>
<dbReference type="InterPro" id="IPR036388">
    <property type="entry name" value="WH-like_DNA-bd_sf"/>
</dbReference>
<dbReference type="Gene3D" id="1.10.10.10">
    <property type="entry name" value="Winged helix-like DNA-binding domain superfamily/Winged helix DNA-binding domain"/>
    <property type="match status" value="1"/>
</dbReference>
<evidence type="ECO:0000256" key="3">
    <source>
        <dbReference type="ARBA" id="ARBA00022801"/>
    </source>
</evidence>
<dbReference type="SMART" id="SM00849">
    <property type="entry name" value="Lactamase_B"/>
    <property type="match status" value="1"/>
</dbReference>
<dbReference type="GO" id="GO:0044550">
    <property type="term" value="P:secondary metabolite biosynthetic process"/>
    <property type="evidence" value="ECO:0007669"/>
    <property type="project" value="TreeGrafter"/>
</dbReference>
<comment type="caution">
    <text evidence="6">The sequence shown here is derived from an EMBL/GenBank/DDBJ whole genome shotgun (WGS) entry which is preliminary data.</text>
</comment>
<dbReference type="Gene3D" id="3.60.15.10">
    <property type="entry name" value="Ribonuclease Z/Hydroxyacylglutathione hydrolase-like"/>
    <property type="match status" value="1"/>
</dbReference>
<evidence type="ECO:0000313" key="6">
    <source>
        <dbReference type="EMBL" id="KAG2224860.1"/>
    </source>
</evidence>
<organism evidence="6 7">
    <name type="scientific">Circinella minor</name>
    <dbReference type="NCBI Taxonomy" id="1195481"/>
    <lineage>
        <taxon>Eukaryota</taxon>
        <taxon>Fungi</taxon>
        <taxon>Fungi incertae sedis</taxon>
        <taxon>Mucoromycota</taxon>
        <taxon>Mucoromycotina</taxon>
        <taxon>Mucoromycetes</taxon>
        <taxon>Mucorales</taxon>
        <taxon>Lichtheimiaceae</taxon>
        <taxon>Circinella</taxon>
    </lineage>
</organism>
<dbReference type="AlphaFoldDB" id="A0A8H7S8M6"/>
<comment type="similarity">
    <text evidence="1">Belongs to the metallo-beta-lactamase superfamily.</text>
</comment>
<keyword evidence="2" id="KW-0479">Metal-binding</keyword>
<keyword evidence="7" id="KW-1185">Reference proteome</keyword>
<keyword evidence="3" id="KW-0378">Hydrolase</keyword>
<dbReference type="GO" id="GO:0046872">
    <property type="term" value="F:metal ion binding"/>
    <property type="evidence" value="ECO:0007669"/>
    <property type="project" value="UniProtKB-KW"/>
</dbReference>
<dbReference type="InterPro" id="IPR047921">
    <property type="entry name" value="LACTB2-like_MBL-fold"/>
</dbReference>
<dbReference type="InterPro" id="IPR036866">
    <property type="entry name" value="RibonucZ/Hydroxyglut_hydro"/>
</dbReference>
<dbReference type="InterPro" id="IPR001279">
    <property type="entry name" value="Metallo-B-lactamas"/>
</dbReference>
<dbReference type="Proteomes" id="UP000646827">
    <property type="component" value="Unassembled WGS sequence"/>
</dbReference>
<dbReference type="SUPFAM" id="SSF56281">
    <property type="entry name" value="Metallo-hydrolase/oxidoreductase"/>
    <property type="match status" value="1"/>
</dbReference>